<evidence type="ECO:0000259" key="1">
    <source>
        <dbReference type="PROSITE" id="PS50006"/>
    </source>
</evidence>
<accession>A0ABR1IR50</accession>
<evidence type="ECO:0000313" key="2">
    <source>
        <dbReference type="EMBL" id="KAK7438866.1"/>
    </source>
</evidence>
<name>A0ABR1IR50_9AGAR</name>
<dbReference type="Pfam" id="PF00498">
    <property type="entry name" value="FHA"/>
    <property type="match status" value="1"/>
</dbReference>
<dbReference type="InterPro" id="IPR008984">
    <property type="entry name" value="SMAD_FHA_dom_sf"/>
</dbReference>
<dbReference type="SUPFAM" id="SSF49879">
    <property type="entry name" value="SMAD/FHA domain"/>
    <property type="match status" value="1"/>
</dbReference>
<evidence type="ECO:0000313" key="3">
    <source>
        <dbReference type="Proteomes" id="UP001498398"/>
    </source>
</evidence>
<dbReference type="InterPro" id="IPR000253">
    <property type="entry name" value="FHA_dom"/>
</dbReference>
<dbReference type="PROSITE" id="PS50006">
    <property type="entry name" value="FHA_DOMAIN"/>
    <property type="match status" value="1"/>
</dbReference>
<protein>
    <recommendedName>
        <fullName evidence="1">FHA domain-containing protein</fullName>
    </recommendedName>
</protein>
<dbReference type="EMBL" id="JBANRG010000076">
    <property type="protein sequence ID" value="KAK7438866.1"/>
    <property type="molecule type" value="Genomic_DNA"/>
</dbReference>
<organism evidence="2 3">
    <name type="scientific">Marasmiellus scandens</name>
    <dbReference type="NCBI Taxonomy" id="2682957"/>
    <lineage>
        <taxon>Eukaryota</taxon>
        <taxon>Fungi</taxon>
        <taxon>Dikarya</taxon>
        <taxon>Basidiomycota</taxon>
        <taxon>Agaricomycotina</taxon>
        <taxon>Agaricomycetes</taxon>
        <taxon>Agaricomycetidae</taxon>
        <taxon>Agaricales</taxon>
        <taxon>Marasmiineae</taxon>
        <taxon>Omphalotaceae</taxon>
        <taxon>Marasmiellus</taxon>
    </lineage>
</organism>
<dbReference type="Proteomes" id="UP001498398">
    <property type="component" value="Unassembled WGS sequence"/>
</dbReference>
<comment type="caution">
    <text evidence="2">The sequence shown here is derived from an EMBL/GenBank/DDBJ whole genome shotgun (WGS) entry which is preliminary data.</text>
</comment>
<feature type="domain" description="FHA" evidence="1">
    <location>
        <begin position="58"/>
        <end position="108"/>
    </location>
</feature>
<keyword evidence="3" id="KW-1185">Reference proteome</keyword>
<reference evidence="2 3" key="1">
    <citation type="submission" date="2024-01" db="EMBL/GenBank/DDBJ databases">
        <title>A draft genome for the cacao thread blight pathogen Marasmiellus scandens.</title>
        <authorList>
            <person name="Baruah I.K."/>
            <person name="Leung J."/>
            <person name="Bukari Y."/>
            <person name="Amoako-Attah I."/>
            <person name="Meinhardt L.W."/>
            <person name="Bailey B.A."/>
            <person name="Cohen S.P."/>
        </authorList>
    </citation>
    <scope>NUCLEOTIDE SEQUENCE [LARGE SCALE GENOMIC DNA]</scope>
    <source>
        <strain evidence="2 3">GH-19</strain>
    </source>
</reference>
<dbReference type="Gene3D" id="2.60.200.20">
    <property type="match status" value="1"/>
</dbReference>
<gene>
    <name evidence="2" type="ORF">VKT23_017792</name>
</gene>
<proteinExistence type="predicted"/>
<sequence length="159" mass="17093">MSIPAPPMINLKATTGSFPFQEKYIFPPGPGFPPLILGLQVHPIHGQLASRRALPTNGYFGQIVSASGSLVSPIPLGANHAQVWTSNGQIFIVDTDSPFGTYINEERLDKTPRALKTGDVLRLGIHMKRSHNTPGHVTDEQLHPIVAKVILTGVPGAYA</sequence>